<keyword evidence="6 9" id="KW-1133">Transmembrane helix</keyword>
<evidence type="ECO:0000256" key="3">
    <source>
        <dbReference type="ARBA" id="ARBA00007971"/>
    </source>
</evidence>
<evidence type="ECO:0000259" key="10">
    <source>
        <dbReference type="Pfam" id="PF01514"/>
    </source>
</evidence>
<feature type="transmembrane region" description="Helical" evidence="9">
    <location>
        <begin position="25"/>
        <end position="45"/>
    </location>
</feature>
<dbReference type="Pfam" id="PF01514">
    <property type="entry name" value="YscJ_FliF"/>
    <property type="match status" value="1"/>
</dbReference>
<dbReference type="Gene3D" id="3.30.300.30">
    <property type="match status" value="1"/>
</dbReference>
<name>A0A938BPG6_9BACT</name>
<dbReference type="PRINTS" id="PR01009">
    <property type="entry name" value="FLGMRINGFLIF"/>
</dbReference>
<dbReference type="GO" id="GO:0003774">
    <property type="term" value="F:cytoskeletal motor activity"/>
    <property type="evidence" value="ECO:0007669"/>
    <property type="project" value="InterPro"/>
</dbReference>
<accession>A0A938BPG6</accession>
<keyword evidence="7 9" id="KW-0472">Membrane</keyword>
<evidence type="ECO:0000256" key="5">
    <source>
        <dbReference type="ARBA" id="ARBA00022692"/>
    </source>
</evidence>
<evidence type="ECO:0000256" key="9">
    <source>
        <dbReference type="SAM" id="Phobius"/>
    </source>
</evidence>
<dbReference type="InterPro" id="IPR045851">
    <property type="entry name" value="AMP-bd_C_sf"/>
</dbReference>
<feature type="domain" description="Flagellar M-ring C-terminal" evidence="11">
    <location>
        <begin position="260"/>
        <end position="382"/>
    </location>
</feature>
<organism evidence="12 13">
    <name type="scientific">Candidatus Tanganyikabacteria bacterium</name>
    <dbReference type="NCBI Taxonomy" id="2961651"/>
    <lineage>
        <taxon>Bacteria</taxon>
        <taxon>Bacillati</taxon>
        <taxon>Candidatus Sericytochromatia</taxon>
        <taxon>Candidatus Tanganyikabacteria</taxon>
    </lineage>
</organism>
<evidence type="ECO:0000256" key="6">
    <source>
        <dbReference type="ARBA" id="ARBA00022989"/>
    </source>
</evidence>
<keyword evidence="12" id="KW-0966">Cell projection</keyword>
<keyword evidence="12" id="KW-0282">Flagellum</keyword>
<dbReference type="GO" id="GO:0009431">
    <property type="term" value="C:bacterial-type flagellum basal body, MS ring"/>
    <property type="evidence" value="ECO:0007669"/>
    <property type="project" value="InterPro"/>
</dbReference>
<feature type="domain" description="Flagellar M-ring N-terminal" evidence="10">
    <location>
        <begin position="46"/>
        <end position="225"/>
    </location>
</feature>
<dbReference type="AlphaFoldDB" id="A0A938BPG6"/>
<dbReference type="GO" id="GO:0071973">
    <property type="term" value="P:bacterial-type flagellum-dependent cell motility"/>
    <property type="evidence" value="ECO:0007669"/>
    <property type="project" value="InterPro"/>
</dbReference>
<evidence type="ECO:0000313" key="12">
    <source>
        <dbReference type="EMBL" id="MBM3276230.1"/>
    </source>
</evidence>
<proteinExistence type="inferred from homology"/>
<dbReference type="InterPro" id="IPR000067">
    <property type="entry name" value="FlgMring_FliF"/>
</dbReference>
<evidence type="ECO:0000256" key="7">
    <source>
        <dbReference type="ARBA" id="ARBA00023136"/>
    </source>
</evidence>
<dbReference type="InterPro" id="IPR043427">
    <property type="entry name" value="YscJ/FliF"/>
</dbReference>
<keyword evidence="12" id="KW-0969">Cilium</keyword>
<evidence type="ECO:0000259" key="11">
    <source>
        <dbReference type="Pfam" id="PF08345"/>
    </source>
</evidence>
<dbReference type="Proteomes" id="UP000703893">
    <property type="component" value="Unassembled WGS sequence"/>
</dbReference>
<evidence type="ECO:0000256" key="4">
    <source>
        <dbReference type="ARBA" id="ARBA00022475"/>
    </source>
</evidence>
<dbReference type="PANTHER" id="PTHR30046">
    <property type="entry name" value="FLAGELLAR M-RING PROTEIN"/>
    <property type="match status" value="1"/>
</dbReference>
<comment type="caution">
    <text evidence="12">The sequence shown here is derived from an EMBL/GenBank/DDBJ whole genome shotgun (WGS) entry which is preliminary data.</text>
</comment>
<keyword evidence="8" id="KW-0975">Bacterial flagellum</keyword>
<keyword evidence="4" id="KW-1003">Cell membrane</keyword>
<dbReference type="PANTHER" id="PTHR30046:SF0">
    <property type="entry name" value="FLAGELLAR M-RING PROTEIN"/>
    <property type="match status" value="1"/>
</dbReference>
<reference evidence="12 13" key="1">
    <citation type="submission" date="2019-03" db="EMBL/GenBank/DDBJ databases">
        <title>Lake Tanganyika Metagenome-Assembled Genomes (MAGs).</title>
        <authorList>
            <person name="Tran P."/>
        </authorList>
    </citation>
    <scope>NUCLEOTIDE SEQUENCE [LARGE SCALE GENOMIC DNA]</scope>
    <source>
        <strain evidence="12">K_DeepCast_65m_m2_236</strain>
    </source>
</reference>
<protein>
    <submittedName>
        <fullName evidence="12">Flagellar M-ring protein FliF</fullName>
    </submittedName>
</protein>
<evidence type="ECO:0000313" key="13">
    <source>
        <dbReference type="Proteomes" id="UP000703893"/>
    </source>
</evidence>
<comment type="subcellular location">
    <subcellularLocation>
        <location evidence="1">Bacterial flagellum basal body</location>
    </subcellularLocation>
    <subcellularLocation>
        <location evidence="2">Cell membrane</location>
        <topology evidence="2">Multi-pass membrane protein</topology>
    </subcellularLocation>
</comment>
<evidence type="ECO:0000256" key="1">
    <source>
        <dbReference type="ARBA" id="ARBA00004117"/>
    </source>
</evidence>
<dbReference type="NCBIfam" id="TIGR00206">
    <property type="entry name" value="fliF"/>
    <property type="match status" value="1"/>
</dbReference>
<gene>
    <name evidence="12" type="primary">fliF</name>
    <name evidence="12" type="ORF">FJZ00_13835</name>
</gene>
<feature type="non-terminal residue" evidence="12">
    <location>
        <position position="384"/>
    </location>
</feature>
<dbReference type="EMBL" id="VGJX01000925">
    <property type="protein sequence ID" value="MBM3276230.1"/>
    <property type="molecule type" value="Genomic_DNA"/>
</dbReference>
<sequence length="384" mass="41881">MQDFLRQMQADLVRIWSALTQVQRALFVSVSLGSVIAIVLLVAWAQSPDFQPLFTNLDDTDAGAIISELQTANVPYKLSPDGKRISVPGPRVAEMRLELASKGLPSGGGQLGYADLFDKGIPFGQTDAVQRMNMRRALQGELARTIKSMRGVDTARVTLAIPEPSLFGEEELNSEPTATVLLKLKPGAQFTREQATTVVHLVAKSVERLKPGAVVVADTGGKNYSQELALGDEGSALSAAQQDIKRNFEMNLRRHIQGMLDRVLGVNGAVVQVQSEFDFNQLETNQEIYRPVITTPDGTRSGLIRSQREHVEAYAGKSQFASGIPGTPANIPIYQASDSLGAGAGDYRRSELTRNYEMDKEVRRMIKPPAELKRLSMSVALNGD</sequence>
<dbReference type="Pfam" id="PF08345">
    <property type="entry name" value="YscJ_FliF_C"/>
    <property type="match status" value="1"/>
</dbReference>
<dbReference type="GO" id="GO:0005886">
    <property type="term" value="C:plasma membrane"/>
    <property type="evidence" value="ECO:0007669"/>
    <property type="project" value="UniProtKB-SubCell"/>
</dbReference>
<evidence type="ECO:0000256" key="8">
    <source>
        <dbReference type="ARBA" id="ARBA00023143"/>
    </source>
</evidence>
<keyword evidence="5 9" id="KW-0812">Transmembrane</keyword>
<evidence type="ECO:0000256" key="2">
    <source>
        <dbReference type="ARBA" id="ARBA00004651"/>
    </source>
</evidence>
<dbReference type="InterPro" id="IPR006182">
    <property type="entry name" value="FliF_N_dom"/>
</dbReference>
<dbReference type="InterPro" id="IPR013556">
    <property type="entry name" value="Flag_M-ring_C"/>
</dbReference>
<comment type="similarity">
    <text evidence="3">Belongs to the FliF family.</text>
</comment>